<dbReference type="Gene3D" id="3.40.50.1820">
    <property type="entry name" value="alpha/beta hydrolase"/>
    <property type="match status" value="1"/>
</dbReference>
<proteinExistence type="evidence at transcript level"/>
<dbReference type="InterPro" id="IPR002018">
    <property type="entry name" value="CarbesteraseB"/>
</dbReference>
<organism evidence="3">
    <name type="scientific">Leptinotarsa decemlineata</name>
    <name type="common">Colorado potato beetle</name>
    <name type="synonym">Doryphora decemlineata</name>
    <dbReference type="NCBI Taxonomy" id="7539"/>
    <lineage>
        <taxon>Eukaryota</taxon>
        <taxon>Metazoa</taxon>
        <taxon>Ecdysozoa</taxon>
        <taxon>Arthropoda</taxon>
        <taxon>Hexapoda</taxon>
        <taxon>Insecta</taxon>
        <taxon>Pterygota</taxon>
        <taxon>Neoptera</taxon>
        <taxon>Endopterygota</taxon>
        <taxon>Coleoptera</taxon>
        <taxon>Polyphaga</taxon>
        <taxon>Cucujiformia</taxon>
        <taxon>Chrysomeloidea</taxon>
        <taxon>Chrysomelidae</taxon>
        <taxon>Chrysomelinae</taxon>
        <taxon>Doryphorini</taxon>
        <taxon>Leptinotarsa</taxon>
    </lineage>
</organism>
<dbReference type="InterPro" id="IPR050309">
    <property type="entry name" value="Type-B_Carboxylest/Lipase"/>
</dbReference>
<evidence type="ECO:0000259" key="2">
    <source>
        <dbReference type="Pfam" id="PF00135"/>
    </source>
</evidence>
<dbReference type="SUPFAM" id="SSF53474">
    <property type="entry name" value="alpha/beta-Hydrolases"/>
    <property type="match status" value="1"/>
</dbReference>
<dbReference type="OrthoDB" id="19653at2759"/>
<dbReference type="Pfam" id="PF00135">
    <property type="entry name" value="COesterase"/>
    <property type="match status" value="1"/>
</dbReference>
<evidence type="ECO:0000313" key="3">
    <source>
        <dbReference type="EMBL" id="AIY68339.1"/>
    </source>
</evidence>
<dbReference type="PROSITE" id="PS00941">
    <property type="entry name" value="CARBOXYLESTERASE_B_2"/>
    <property type="match status" value="1"/>
</dbReference>
<dbReference type="AlphaFoldDB" id="A0A0A7ENL1"/>
<dbReference type="ESTHER" id="lepde-a0a0a7enl1">
    <property type="family name" value="Carb_B_Arthropoda"/>
</dbReference>
<feature type="domain" description="Carboxylesterase type B" evidence="2">
    <location>
        <begin position="18"/>
        <end position="527"/>
    </location>
</feature>
<evidence type="ECO:0000256" key="1">
    <source>
        <dbReference type="ARBA" id="ARBA00023180"/>
    </source>
</evidence>
<dbReference type="InterPro" id="IPR029058">
    <property type="entry name" value="AB_hydrolase_fold"/>
</dbReference>
<keyword evidence="1" id="KW-0325">Glycoprotein</keyword>
<protein>
    <submittedName>
        <fullName evidence="3">Esterase</fullName>
    </submittedName>
</protein>
<name>A0A0A7ENL1_LEPDE</name>
<feature type="non-terminal residue" evidence="3">
    <location>
        <position position="1"/>
    </location>
</feature>
<accession>A0A0A7ENL1</accession>
<dbReference type="EMBL" id="KM220548">
    <property type="protein sequence ID" value="AIY68339.1"/>
    <property type="molecule type" value="mRNA"/>
</dbReference>
<dbReference type="InterPro" id="IPR019819">
    <property type="entry name" value="Carboxylesterase_B_CS"/>
</dbReference>
<sequence length="546" mass="61602">VGLLLGQNADNDDEAAYIVTLPLGKIQGHALKSHKEALYYAFQEIPYASPPVGTLRFKDPVPPRPWTGILNTTKNKKICMQLYKDDPRETEDCLYLNVYTPTNPDECNSSQLLSVYVFVHGGFFCKGDGSFQSFGPQFFMDYGIVLVTLNYRLGAFGFLSTADEVISGNFGLKDQNLALKWVKDNIHLFGGDSSKITLGGQSAAGGAVGHHLLSKQSKGLFRGVIMQSGSPLCGKMFQKSPRYFAYKLGSLLNSDFGSNNSSRELLDLLQNVSAKDIKGNSDMEIPFEMRNSVGNEDNRIWAPVEDGQFVQGSMHENLKRGRFNLVPILMGITSEEQLRFNLNKLKSKAKYFDSNTSFLINGNLNMKAENKQPAGEMLKKLYTNSSFGEEFGSFVRYISDAKYTTPVARHADLQSKYTDVFFYQFSYHGKLNFNTASVPGAERVGHAEDNYYLFKVGFHSKIDKVPESDLLTQSRMLRLWTNFMKYLNPTPFEDPLLAHVVWPKVKPDEFLYLDIGNSLSIKTNPKEYHNWKKIFNEFAEDIQTTY</sequence>
<dbReference type="PANTHER" id="PTHR11559">
    <property type="entry name" value="CARBOXYLESTERASE"/>
    <property type="match status" value="1"/>
</dbReference>
<reference evidence="3" key="1">
    <citation type="submission" date="2014-07" db="EMBL/GenBank/DDBJ databases">
        <title>Identification of esterase genes and their expression profiles in several pesticides treated Colorado potato beetle, Leptinotarsa decemlineata.</title>
        <authorList>
            <person name="Lv F."/>
            <person name="Fu K."/>
        </authorList>
    </citation>
    <scope>NUCLEOTIDE SEQUENCE</scope>
</reference>